<reference evidence="1 2" key="2">
    <citation type="submission" date="2017-10" db="EMBL/GenBank/DDBJ databases">
        <title>Extensive intraspecific genome diversity in a model arbuscular mycorrhizal fungus.</title>
        <authorList>
            <person name="Chen E.C.H."/>
            <person name="Morin E."/>
            <person name="Baudet D."/>
            <person name="Noel J."/>
            <person name="Ndikumana S."/>
            <person name="Charron P."/>
            <person name="St-Onge C."/>
            <person name="Giorgi J."/>
            <person name="Grigoriev I.V."/>
            <person name="Roux C."/>
            <person name="Martin F.M."/>
            <person name="Corradi N."/>
        </authorList>
    </citation>
    <scope>NUCLEOTIDE SEQUENCE [LARGE SCALE GENOMIC DNA]</scope>
    <source>
        <strain evidence="1 2">C2</strain>
    </source>
</reference>
<evidence type="ECO:0000313" key="2">
    <source>
        <dbReference type="Proteomes" id="UP000233469"/>
    </source>
</evidence>
<dbReference type="AlphaFoldDB" id="A0A2N1M5N1"/>
<name>A0A2N1M5N1_9GLOM</name>
<reference evidence="1 2" key="1">
    <citation type="submission" date="2016-04" db="EMBL/GenBank/DDBJ databases">
        <title>Genome analyses suggest a sexual origin of heterokaryosis in a supposedly ancient asexual fungus.</title>
        <authorList>
            <person name="Ropars J."/>
            <person name="Sedzielewska K."/>
            <person name="Noel J."/>
            <person name="Charron P."/>
            <person name="Farinelli L."/>
            <person name="Marton T."/>
            <person name="Kruger M."/>
            <person name="Pelin A."/>
            <person name="Brachmann A."/>
            <person name="Corradi N."/>
        </authorList>
    </citation>
    <scope>NUCLEOTIDE SEQUENCE [LARGE SCALE GENOMIC DNA]</scope>
    <source>
        <strain evidence="1 2">C2</strain>
    </source>
</reference>
<comment type="caution">
    <text evidence="1">The sequence shown here is derived from an EMBL/GenBank/DDBJ whole genome shotgun (WGS) entry which is preliminary data.</text>
</comment>
<accession>A0A2N1M5N1</accession>
<proteinExistence type="predicted"/>
<organism evidence="1 2">
    <name type="scientific">Rhizophagus irregularis</name>
    <dbReference type="NCBI Taxonomy" id="588596"/>
    <lineage>
        <taxon>Eukaryota</taxon>
        <taxon>Fungi</taxon>
        <taxon>Fungi incertae sedis</taxon>
        <taxon>Mucoromycota</taxon>
        <taxon>Glomeromycotina</taxon>
        <taxon>Glomeromycetes</taxon>
        <taxon>Glomerales</taxon>
        <taxon>Glomeraceae</taxon>
        <taxon>Rhizophagus</taxon>
    </lineage>
</organism>
<dbReference type="Proteomes" id="UP000233469">
    <property type="component" value="Unassembled WGS sequence"/>
</dbReference>
<sequence>MSFHHFFLVLLALRVRFSVLLTCRDFFGDNIPTVIFRQFHVHDRFFAAFLFKFFHIFLTCDISMTGILDFQTEAFSSLSEYEIPANIFESFLMWNTSKWFLSL</sequence>
<evidence type="ECO:0000313" key="1">
    <source>
        <dbReference type="EMBL" id="PKK56951.1"/>
    </source>
</evidence>
<gene>
    <name evidence="1" type="ORF">RhiirC2_858403</name>
</gene>
<dbReference type="EMBL" id="LLXL01004926">
    <property type="protein sequence ID" value="PKK56951.1"/>
    <property type="molecule type" value="Genomic_DNA"/>
</dbReference>
<protein>
    <submittedName>
        <fullName evidence="1">Uncharacterized protein</fullName>
    </submittedName>
</protein>